<accession>A0AA48GP88</accession>
<keyword evidence="1" id="KW-1133">Transmembrane helix</keyword>
<keyword evidence="1" id="KW-0472">Membrane</keyword>
<keyword evidence="1" id="KW-0812">Transmembrane</keyword>
<gene>
    <name evidence="2" type="ORF">METEAL_23390</name>
</gene>
<evidence type="ECO:0000313" key="3">
    <source>
        <dbReference type="Proteomes" id="UP001238179"/>
    </source>
</evidence>
<organism evidence="2 3">
    <name type="scientific">Mesoterricola silvestris</name>
    <dbReference type="NCBI Taxonomy" id="2927979"/>
    <lineage>
        <taxon>Bacteria</taxon>
        <taxon>Pseudomonadati</taxon>
        <taxon>Acidobacteriota</taxon>
        <taxon>Holophagae</taxon>
        <taxon>Holophagales</taxon>
        <taxon>Holophagaceae</taxon>
        <taxon>Mesoterricola</taxon>
    </lineage>
</organism>
<feature type="transmembrane region" description="Helical" evidence="1">
    <location>
        <begin position="23"/>
        <end position="41"/>
    </location>
</feature>
<proteinExistence type="predicted"/>
<name>A0AA48GP88_9BACT</name>
<protein>
    <submittedName>
        <fullName evidence="2">Uncharacterized protein</fullName>
    </submittedName>
</protein>
<dbReference type="Proteomes" id="UP001238179">
    <property type="component" value="Chromosome"/>
</dbReference>
<evidence type="ECO:0000256" key="1">
    <source>
        <dbReference type="SAM" id="Phobius"/>
    </source>
</evidence>
<evidence type="ECO:0000313" key="2">
    <source>
        <dbReference type="EMBL" id="BDU73165.1"/>
    </source>
</evidence>
<dbReference type="EMBL" id="AP027080">
    <property type="protein sequence ID" value="BDU73165.1"/>
    <property type="molecule type" value="Genomic_DNA"/>
</dbReference>
<reference evidence="3" key="1">
    <citation type="journal article" date="2023" name="Int. J. Syst. Evol. Microbiol.">
        <title>Mesoterricola silvestris gen. nov., sp. nov., Mesoterricola sediminis sp. nov., Geothrix oryzae sp. nov., Geothrix edaphica sp. nov., Geothrix rubra sp. nov., and Geothrix limicola sp. nov., six novel members of Acidobacteriota isolated from soils.</title>
        <authorList>
            <person name="Itoh H."/>
            <person name="Sugisawa Y."/>
            <person name="Mise K."/>
            <person name="Xu Z."/>
            <person name="Kuniyasu M."/>
            <person name="Ushijima N."/>
            <person name="Kawano K."/>
            <person name="Kobayashi E."/>
            <person name="Shiratori Y."/>
            <person name="Masuda Y."/>
            <person name="Senoo K."/>
        </authorList>
    </citation>
    <scope>NUCLEOTIDE SEQUENCE [LARGE SCALE GENOMIC DNA]</scope>
    <source>
        <strain evidence="3">W79</strain>
    </source>
</reference>
<dbReference type="AlphaFoldDB" id="A0AA48GP88"/>
<dbReference type="KEGG" id="msil:METEAL_23390"/>
<keyword evidence="3" id="KW-1185">Reference proteome</keyword>
<sequence length="47" mass="5105">MATAAFDPIREARRQERQSQLKLLAWVLGLVALLVVLRILAGPGCGC</sequence>
<dbReference type="RefSeq" id="WP_316411808.1">
    <property type="nucleotide sequence ID" value="NZ_AP027080.1"/>
</dbReference>